<keyword evidence="3" id="KW-1185">Reference proteome</keyword>
<name>A0A5C1QGW8_9SPIO</name>
<protein>
    <submittedName>
        <fullName evidence="2">Uncharacterized protein</fullName>
    </submittedName>
</protein>
<dbReference type="OrthoDB" id="5515003at2"/>
<feature type="transmembrane region" description="Helical" evidence="1">
    <location>
        <begin position="47"/>
        <end position="65"/>
    </location>
</feature>
<feature type="transmembrane region" description="Helical" evidence="1">
    <location>
        <begin position="77"/>
        <end position="94"/>
    </location>
</feature>
<evidence type="ECO:0000313" key="2">
    <source>
        <dbReference type="EMBL" id="QEN07345.1"/>
    </source>
</evidence>
<dbReference type="AlphaFoldDB" id="A0A5C1QGW8"/>
<accession>A0A5C1QGW8</accession>
<organism evidence="2 3">
    <name type="scientific">Oceanispirochaeta crateris</name>
    <dbReference type="NCBI Taxonomy" id="2518645"/>
    <lineage>
        <taxon>Bacteria</taxon>
        <taxon>Pseudomonadati</taxon>
        <taxon>Spirochaetota</taxon>
        <taxon>Spirochaetia</taxon>
        <taxon>Spirochaetales</taxon>
        <taxon>Spirochaetaceae</taxon>
        <taxon>Oceanispirochaeta</taxon>
    </lineage>
</organism>
<gene>
    <name evidence="2" type="ORF">EXM22_04830</name>
</gene>
<dbReference type="Proteomes" id="UP000324209">
    <property type="component" value="Chromosome"/>
</dbReference>
<dbReference type="RefSeq" id="WP_149485426.1">
    <property type="nucleotide sequence ID" value="NZ_CP036150.1"/>
</dbReference>
<keyword evidence="1" id="KW-0472">Membrane</keyword>
<feature type="transmembrane region" description="Helical" evidence="1">
    <location>
        <begin position="12"/>
        <end position="35"/>
    </location>
</feature>
<evidence type="ECO:0000313" key="3">
    <source>
        <dbReference type="Proteomes" id="UP000324209"/>
    </source>
</evidence>
<dbReference type="KEGG" id="ock:EXM22_04830"/>
<feature type="transmembrane region" description="Helical" evidence="1">
    <location>
        <begin position="106"/>
        <end position="124"/>
    </location>
</feature>
<keyword evidence="1" id="KW-0812">Transmembrane</keyword>
<dbReference type="EMBL" id="CP036150">
    <property type="protein sequence ID" value="QEN07345.1"/>
    <property type="molecule type" value="Genomic_DNA"/>
</dbReference>
<evidence type="ECO:0000256" key="1">
    <source>
        <dbReference type="SAM" id="Phobius"/>
    </source>
</evidence>
<reference evidence="2 3" key="1">
    <citation type="submission" date="2019-02" db="EMBL/GenBank/DDBJ databases">
        <title>Complete Genome Sequence and Methylome Analysis of free living Spirochaetas.</title>
        <authorList>
            <person name="Fomenkov A."/>
            <person name="Dubinina G."/>
            <person name="Leshcheva N."/>
            <person name="Mikheeva N."/>
            <person name="Grabovich M."/>
            <person name="Vincze T."/>
            <person name="Roberts R.J."/>
        </authorList>
    </citation>
    <scope>NUCLEOTIDE SEQUENCE [LARGE SCALE GENOMIC DNA]</scope>
    <source>
        <strain evidence="2 3">K2</strain>
    </source>
</reference>
<sequence length="134" mass="15137">MDREQLRKQLKVWFIIHFAADILTALPLMILPTVFLTGLGWTAVDPVASRICAAALFGIGIESLLGRNSDVQTFKAMLNLKIIWSFTAVVGFIIDLAARTHGNPPALWAFLVIFVLFHILWVYYRVKIHTISTR</sequence>
<proteinExistence type="predicted"/>
<keyword evidence="1" id="KW-1133">Transmembrane helix</keyword>